<comment type="caution">
    <text evidence="5">The sequence shown here is derived from an EMBL/GenBank/DDBJ whole genome shotgun (WGS) entry which is preliminary data.</text>
</comment>
<evidence type="ECO:0000256" key="3">
    <source>
        <dbReference type="SAM" id="MobiDB-lite"/>
    </source>
</evidence>
<dbReference type="Gene3D" id="3.40.50.1820">
    <property type="entry name" value="alpha/beta hydrolase"/>
    <property type="match status" value="1"/>
</dbReference>
<dbReference type="Proteomes" id="UP000567795">
    <property type="component" value="Unassembled WGS sequence"/>
</dbReference>
<dbReference type="AlphaFoldDB" id="A0A852ZMI4"/>
<reference evidence="5 6" key="1">
    <citation type="submission" date="2020-07" db="EMBL/GenBank/DDBJ databases">
        <title>Sequencing the genomes of 1000 actinobacteria strains.</title>
        <authorList>
            <person name="Klenk H.-P."/>
        </authorList>
    </citation>
    <scope>NUCLEOTIDE SEQUENCE [LARGE SCALE GENOMIC DNA]</scope>
    <source>
        <strain evidence="5 6">DSM 42178</strain>
    </source>
</reference>
<accession>A0A852ZMI4</accession>
<proteinExistence type="inferred from homology"/>
<organism evidence="5 6">
    <name type="scientific">Allostreptomyces psammosilenae</name>
    <dbReference type="NCBI Taxonomy" id="1892865"/>
    <lineage>
        <taxon>Bacteria</taxon>
        <taxon>Bacillati</taxon>
        <taxon>Actinomycetota</taxon>
        <taxon>Actinomycetes</taxon>
        <taxon>Kitasatosporales</taxon>
        <taxon>Streptomycetaceae</taxon>
        <taxon>Allostreptomyces</taxon>
    </lineage>
</organism>
<keyword evidence="6" id="KW-1185">Reference proteome</keyword>
<dbReference type="InterPro" id="IPR050261">
    <property type="entry name" value="FrsA_esterase"/>
</dbReference>
<feature type="region of interest" description="Disordered" evidence="3">
    <location>
        <begin position="227"/>
        <end position="253"/>
    </location>
</feature>
<protein>
    <submittedName>
        <fullName evidence="5">Pimeloyl-ACP methyl ester carboxylesterase</fullName>
    </submittedName>
</protein>
<evidence type="ECO:0000256" key="1">
    <source>
        <dbReference type="ARBA" id="ARBA00008645"/>
    </source>
</evidence>
<dbReference type="GO" id="GO:0052689">
    <property type="term" value="F:carboxylic ester hydrolase activity"/>
    <property type="evidence" value="ECO:0007669"/>
    <property type="project" value="UniProtKB-ARBA"/>
</dbReference>
<sequence length="253" mass="26081">MPTSDTESVRITLPDATVVGDLAVPPGARGMVLFAHGSGSSRHSPRNRAVAQTLREAGFGTLLMDLLTADEERRDMVTAEYRFDIPLLARRLCGAVDHLAGPPPAERGAPAPPRVARAADLPIGLFGASTGAAAALVAAAMRPERVRSVVSRGGRPDLAGSALAQVRAPVLMIVGGHDQEVLRLNEQAADQLGGPFAIHVVPGATHLFEEPGALDQVAVLAADWFTRTTTDEPPPTGPGAGRSPGPAGPGEAT</sequence>
<evidence type="ECO:0000259" key="4">
    <source>
        <dbReference type="Pfam" id="PF01738"/>
    </source>
</evidence>
<dbReference type="InterPro" id="IPR029058">
    <property type="entry name" value="AB_hydrolase_fold"/>
</dbReference>
<gene>
    <name evidence="5" type="ORF">FHU37_000579</name>
</gene>
<evidence type="ECO:0000256" key="2">
    <source>
        <dbReference type="ARBA" id="ARBA00022801"/>
    </source>
</evidence>
<dbReference type="InterPro" id="IPR002925">
    <property type="entry name" value="Dienelactn_hydro"/>
</dbReference>
<evidence type="ECO:0000313" key="6">
    <source>
        <dbReference type="Proteomes" id="UP000567795"/>
    </source>
</evidence>
<dbReference type="Pfam" id="PF01738">
    <property type="entry name" value="DLH"/>
    <property type="match status" value="1"/>
</dbReference>
<evidence type="ECO:0000313" key="5">
    <source>
        <dbReference type="EMBL" id="NYI03636.1"/>
    </source>
</evidence>
<dbReference type="PANTHER" id="PTHR22946:SF9">
    <property type="entry name" value="POLYKETIDE TRANSFERASE AF380"/>
    <property type="match status" value="1"/>
</dbReference>
<keyword evidence="2" id="KW-0378">Hydrolase</keyword>
<name>A0A852ZMI4_9ACTN</name>
<dbReference type="PANTHER" id="PTHR22946">
    <property type="entry name" value="DIENELACTONE HYDROLASE DOMAIN-CONTAINING PROTEIN-RELATED"/>
    <property type="match status" value="1"/>
</dbReference>
<comment type="similarity">
    <text evidence="1">Belongs to the AB hydrolase superfamily.</text>
</comment>
<feature type="domain" description="Dienelactone hydrolase" evidence="4">
    <location>
        <begin position="123"/>
        <end position="222"/>
    </location>
</feature>
<dbReference type="SUPFAM" id="SSF53474">
    <property type="entry name" value="alpha/beta-Hydrolases"/>
    <property type="match status" value="1"/>
</dbReference>
<dbReference type="EMBL" id="JACBZD010000001">
    <property type="protein sequence ID" value="NYI03636.1"/>
    <property type="molecule type" value="Genomic_DNA"/>
</dbReference>
<dbReference type="RefSeq" id="WP_179812655.1">
    <property type="nucleotide sequence ID" value="NZ_JACBZD010000001.1"/>
</dbReference>